<comment type="catalytic activity">
    <reaction evidence="12">
        <text>2 a 1,2-diacyl-sn-glycero-3-phospho-(1'-sn-glycerol) = a cardiolipin + glycerol</text>
        <dbReference type="Rhea" id="RHEA:31451"/>
        <dbReference type="ChEBI" id="CHEBI:17754"/>
        <dbReference type="ChEBI" id="CHEBI:62237"/>
        <dbReference type="ChEBI" id="CHEBI:64716"/>
    </reaction>
</comment>
<evidence type="ECO:0000256" key="6">
    <source>
        <dbReference type="ARBA" id="ARBA00022737"/>
    </source>
</evidence>
<evidence type="ECO:0000256" key="4">
    <source>
        <dbReference type="ARBA" id="ARBA00022679"/>
    </source>
</evidence>
<protein>
    <recommendedName>
        <fullName evidence="12 13">Cardiolipin synthase</fullName>
        <shortName evidence="12">CL synthase</shortName>
        <ecNumber evidence="12 13">2.7.8.-</ecNumber>
    </recommendedName>
</protein>
<comment type="caution">
    <text evidence="15">The sequence shown here is derived from an EMBL/GenBank/DDBJ whole genome shotgun (WGS) entry which is preliminary data.</text>
</comment>
<evidence type="ECO:0000313" key="15">
    <source>
        <dbReference type="EMBL" id="MFD1630676.1"/>
    </source>
</evidence>
<keyword evidence="9 12" id="KW-0472">Membrane</keyword>
<dbReference type="Gene3D" id="3.30.870.10">
    <property type="entry name" value="Endonuclease Chain A"/>
    <property type="match status" value="2"/>
</dbReference>
<proteinExistence type="inferred from homology"/>
<keyword evidence="10 12" id="KW-0594">Phospholipid biosynthesis</keyword>
<evidence type="ECO:0000256" key="10">
    <source>
        <dbReference type="ARBA" id="ARBA00023209"/>
    </source>
</evidence>
<dbReference type="Proteomes" id="UP001597118">
    <property type="component" value="Unassembled WGS sequence"/>
</dbReference>
<keyword evidence="11 12" id="KW-1208">Phospholipid metabolism</keyword>
<feature type="active site" evidence="12">
    <location>
        <position position="242"/>
    </location>
</feature>
<dbReference type="PROSITE" id="PS50035">
    <property type="entry name" value="PLD"/>
    <property type="match status" value="2"/>
</dbReference>
<evidence type="ECO:0000256" key="3">
    <source>
        <dbReference type="ARBA" id="ARBA00022516"/>
    </source>
</evidence>
<evidence type="ECO:0000256" key="2">
    <source>
        <dbReference type="ARBA" id="ARBA00022475"/>
    </source>
</evidence>
<comment type="similarity">
    <text evidence="12">Belongs to the phospholipase D family. Cardiolipin synthase subfamily.</text>
</comment>
<comment type="function">
    <text evidence="12">Catalyzes the reversible phosphatidyl group transfer from one phosphatidylglycerol molecule to another to form cardiolipin (CL) (diphosphatidylglycerol) and glycerol.</text>
</comment>
<keyword evidence="3 12" id="KW-0444">Lipid biosynthesis</keyword>
<keyword evidence="16" id="KW-1185">Reference proteome</keyword>
<feature type="transmembrane region" description="Helical" evidence="12">
    <location>
        <begin position="52"/>
        <end position="72"/>
    </location>
</feature>
<dbReference type="InterPro" id="IPR001736">
    <property type="entry name" value="PLipase_D/transphosphatidylase"/>
</dbReference>
<dbReference type="Pfam" id="PF13091">
    <property type="entry name" value="PLDc_2"/>
    <property type="match status" value="2"/>
</dbReference>
<dbReference type="RefSeq" id="WP_379663054.1">
    <property type="nucleotide sequence ID" value="NZ_JBHUDG010000019.1"/>
</dbReference>
<feature type="active site" evidence="12">
    <location>
        <position position="249"/>
    </location>
</feature>
<organism evidence="15 16">
    <name type="scientific">Pseudopedobacter beijingensis</name>
    <dbReference type="NCBI Taxonomy" id="1207056"/>
    <lineage>
        <taxon>Bacteria</taxon>
        <taxon>Pseudomonadati</taxon>
        <taxon>Bacteroidota</taxon>
        <taxon>Sphingobacteriia</taxon>
        <taxon>Sphingobacteriales</taxon>
        <taxon>Sphingobacteriaceae</taxon>
        <taxon>Pseudopedobacter</taxon>
    </lineage>
</organism>
<dbReference type="PANTHER" id="PTHR21248">
    <property type="entry name" value="CARDIOLIPIN SYNTHASE"/>
    <property type="match status" value="1"/>
</dbReference>
<feature type="domain" description="PLD phosphodiesterase" evidence="14">
    <location>
        <begin position="417"/>
        <end position="444"/>
    </location>
</feature>
<reference evidence="16" key="1">
    <citation type="journal article" date="2019" name="Int. J. Syst. Evol. Microbiol.">
        <title>The Global Catalogue of Microorganisms (GCM) 10K type strain sequencing project: providing services to taxonomists for standard genome sequencing and annotation.</title>
        <authorList>
            <consortium name="The Broad Institute Genomics Platform"/>
            <consortium name="The Broad Institute Genome Sequencing Center for Infectious Disease"/>
            <person name="Wu L."/>
            <person name="Ma J."/>
        </authorList>
    </citation>
    <scope>NUCLEOTIDE SEQUENCE [LARGE SCALE GENOMIC DNA]</scope>
    <source>
        <strain evidence="16">CCUG 53762</strain>
    </source>
</reference>
<dbReference type="InterPro" id="IPR030874">
    <property type="entry name" value="Cardiolipin_synth_Firmi"/>
</dbReference>
<dbReference type="InterPro" id="IPR022924">
    <property type="entry name" value="Cardiolipin_synthase"/>
</dbReference>
<evidence type="ECO:0000256" key="5">
    <source>
        <dbReference type="ARBA" id="ARBA00022692"/>
    </source>
</evidence>
<feature type="active site" evidence="12">
    <location>
        <position position="424"/>
    </location>
</feature>
<feature type="domain" description="PLD phosphodiesterase" evidence="14">
    <location>
        <begin position="237"/>
        <end position="264"/>
    </location>
</feature>
<dbReference type="CDD" id="cd09112">
    <property type="entry name" value="PLDc_CLS_2"/>
    <property type="match status" value="1"/>
</dbReference>
<keyword evidence="5 12" id="KW-0812">Transmembrane</keyword>
<evidence type="ECO:0000256" key="11">
    <source>
        <dbReference type="ARBA" id="ARBA00023264"/>
    </source>
</evidence>
<evidence type="ECO:0000256" key="1">
    <source>
        <dbReference type="ARBA" id="ARBA00004651"/>
    </source>
</evidence>
<dbReference type="HAMAP" id="MF_01916">
    <property type="entry name" value="Cardiolipin_synth_Cls"/>
    <property type="match status" value="1"/>
</dbReference>
<evidence type="ECO:0000256" key="13">
    <source>
        <dbReference type="NCBIfam" id="TIGR04265"/>
    </source>
</evidence>
<dbReference type="SUPFAM" id="SSF56024">
    <property type="entry name" value="Phospholipase D/nuclease"/>
    <property type="match status" value="2"/>
</dbReference>
<evidence type="ECO:0000256" key="7">
    <source>
        <dbReference type="ARBA" id="ARBA00022989"/>
    </source>
</evidence>
<dbReference type="NCBIfam" id="TIGR04265">
    <property type="entry name" value="bac_cardiolipin"/>
    <property type="match status" value="1"/>
</dbReference>
<evidence type="ECO:0000256" key="12">
    <source>
        <dbReference type="HAMAP-Rule" id="MF_01916"/>
    </source>
</evidence>
<keyword evidence="8 12" id="KW-0443">Lipid metabolism</keyword>
<dbReference type="Pfam" id="PF13396">
    <property type="entry name" value="PLDc_N"/>
    <property type="match status" value="1"/>
</dbReference>
<feature type="active site" evidence="12">
    <location>
        <position position="429"/>
    </location>
</feature>
<keyword evidence="4 12" id="KW-0808">Transferase</keyword>
<feature type="active site" evidence="12">
    <location>
        <position position="422"/>
    </location>
</feature>
<dbReference type="CDD" id="cd09110">
    <property type="entry name" value="PLDc_CLS_1"/>
    <property type="match status" value="1"/>
</dbReference>
<sequence length="504" mass="57872">MLEDLNQLWGEWGGPLFEQTKLVLIFELVYLLVLIAVCLRIIYDTRSVSKTLAYLLFAIFVPVVGIVFYFSFGINYRKRKIYNKKLVIDEGIKEQFQNNIKIVNEQLRQSTNSVIRQNRDLVRLLSNKNVGNALVLPDNLVKVLINGEAVFPLLIEELQKAKSHIHMEYYIYDNDVIGNQIKDILIAKAKEGIEVRFIYDDFGSKNIRRNIARELRREGVQAYPFNEIKLVALANRLNYRNHRKIVVIDGVTSFIGGINIADKYANTENTKLYWRDTHLMIKGLATQSIQQIFLSDWNFCGNQDLSINQKYFPEIETEKYNGTADVQVVSSGPDSDLPNILYSVIQSIHLAQSEVLLTTPYYIPDDSLQESLIIAALSGIKVKLLVPRKGDSYIVNLASQAYFEDLLKAGVEIYMYEKGFIHAKTFVTDRKLASVGTANLDLRSFDLNFEIAALIYDKEIAGELADAFDKDLKYSTKLSYQDWVKRSTYRKMSERLVRLISPFM</sequence>
<name>A0ABW4ID49_9SPHI</name>
<comment type="subcellular location">
    <subcellularLocation>
        <location evidence="1 12">Cell membrane</location>
        <topology evidence="1 12">Multi-pass membrane protein</topology>
    </subcellularLocation>
</comment>
<dbReference type="PANTHER" id="PTHR21248:SF22">
    <property type="entry name" value="PHOSPHOLIPASE D"/>
    <property type="match status" value="1"/>
</dbReference>
<dbReference type="InterPro" id="IPR027379">
    <property type="entry name" value="CLS_N"/>
</dbReference>
<dbReference type="EC" id="2.7.8.-" evidence="12 13"/>
<keyword evidence="2 12" id="KW-1003">Cell membrane</keyword>
<keyword evidence="7 12" id="KW-1133">Transmembrane helix</keyword>
<accession>A0ABW4ID49</accession>
<gene>
    <name evidence="15" type="primary">cls</name>
    <name evidence="15" type="ORF">ACFSAH_12355</name>
</gene>
<dbReference type="SMART" id="SM00155">
    <property type="entry name" value="PLDc"/>
    <property type="match status" value="2"/>
</dbReference>
<evidence type="ECO:0000313" key="16">
    <source>
        <dbReference type="Proteomes" id="UP001597118"/>
    </source>
</evidence>
<dbReference type="InterPro" id="IPR025202">
    <property type="entry name" value="PLD-like_dom"/>
</dbReference>
<evidence type="ECO:0000256" key="8">
    <source>
        <dbReference type="ARBA" id="ARBA00023098"/>
    </source>
</evidence>
<keyword evidence="6" id="KW-0677">Repeat</keyword>
<evidence type="ECO:0000259" key="14">
    <source>
        <dbReference type="PROSITE" id="PS50035"/>
    </source>
</evidence>
<dbReference type="EMBL" id="JBHUDG010000019">
    <property type="protein sequence ID" value="MFD1630676.1"/>
    <property type="molecule type" value="Genomic_DNA"/>
</dbReference>
<evidence type="ECO:0000256" key="9">
    <source>
        <dbReference type="ARBA" id="ARBA00023136"/>
    </source>
</evidence>
<feature type="active site" evidence="12">
    <location>
        <position position="244"/>
    </location>
</feature>
<feature type="transmembrane region" description="Helical" evidence="12">
    <location>
        <begin position="22"/>
        <end position="43"/>
    </location>
</feature>